<dbReference type="InterPro" id="IPR001680">
    <property type="entry name" value="WD40_rpt"/>
</dbReference>
<organism evidence="6 7">
    <name type="scientific">Okeania hirsuta</name>
    <dbReference type="NCBI Taxonomy" id="1458930"/>
    <lineage>
        <taxon>Bacteria</taxon>
        <taxon>Bacillati</taxon>
        <taxon>Cyanobacteriota</taxon>
        <taxon>Cyanophyceae</taxon>
        <taxon>Oscillatoriophycideae</taxon>
        <taxon>Oscillatoriales</taxon>
        <taxon>Microcoleaceae</taxon>
        <taxon>Okeania</taxon>
    </lineage>
</organism>
<dbReference type="InterPro" id="IPR020472">
    <property type="entry name" value="WD40_PAC1"/>
</dbReference>
<dbReference type="SMART" id="SM00320">
    <property type="entry name" value="WD40"/>
    <property type="match status" value="14"/>
</dbReference>
<dbReference type="PROSITE" id="PS50082">
    <property type="entry name" value="WD_REPEATS_2"/>
    <property type="match status" value="13"/>
</dbReference>
<keyword evidence="1 3" id="KW-0853">WD repeat</keyword>
<feature type="repeat" description="WD" evidence="3">
    <location>
        <begin position="879"/>
        <end position="911"/>
    </location>
</feature>
<feature type="repeat" description="WD" evidence="3">
    <location>
        <begin position="1085"/>
        <end position="1119"/>
    </location>
</feature>
<evidence type="ECO:0000313" key="6">
    <source>
        <dbReference type="EMBL" id="RQH46191.1"/>
    </source>
</evidence>
<feature type="repeat" description="WD" evidence="3">
    <location>
        <begin position="1208"/>
        <end position="1240"/>
    </location>
</feature>
<gene>
    <name evidence="6" type="ORF">D5R40_09865</name>
</gene>
<protein>
    <submittedName>
        <fullName evidence="6">Uncharacterized protein</fullName>
    </submittedName>
</protein>
<evidence type="ECO:0000313" key="7">
    <source>
        <dbReference type="Proteomes" id="UP000269154"/>
    </source>
</evidence>
<feature type="repeat" description="WD" evidence="3">
    <location>
        <begin position="1167"/>
        <end position="1208"/>
    </location>
</feature>
<dbReference type="Proteomes" id="UP000269154">
    <property type="component" value="Unassembled WGS sequence"/>
</dbReference>
<keyword evidence="2" id="KW-0677">Repeat</keyword>
<dbReference type="InterPro" id="IPR015943">
    <property type="entry name" value="WD40/YVTN_repeat-like_dom_sf"/>
</dbReference>
<dbReference type="PROSITE" id="PS00678">
    <property type="entry name" value="WD_REPEATS_1"/>
    <property type="match status" value="4"/>
</dbReference>
<dbReference type="SUPFAM" id="SSF52540">
    <property type="entry name" value="P-loop containing nucleoside triphosphate hydrolases"/>
    <property type="match status" value="1"/>
</dbReference>
<feature type="compositionally biased region" description="Low complexity" evidence="5">
    <location>
        <begin position="502"/>
        <end position="525"/>
    </location>
</feature>
<name>A0A3N6PXF6_9CYAN</name>
<keyword evidence="4" id="KW-0175">Coiled coil</keyword>
<dbReference type="OrthoDB" id="434800at2"/>
<dbReference type="RefSeq" id="WP_124154564.1">
    <property type="nucleotide sequence ID" value="NZ_CAWOLW010000346.1"/>
</dbReference>
<dbReference type="SUPFAM" id="SSF50978">
    <property type="entry name" value="WD40 repeat-like"/>
    <property type="match status" value="3"/>
</dbReference>
<proteinExistence type="predicted"/>
<feature type="repeat" description="WD" evidence="3">
    <location>
        <begin position="1249"/>
        <end position="1290"/>
    </location>
</feature>
<feature type="repeat" description="WD" evidence="3">
    <location>
        <begin position="1126"/>
        <end position="1167"/>
    </location>
</feature>
<feature type="region of interest" description="Disordered" evidence="5">
    <location>
        <begin position="465"/>
        <end position="484"/>
    </location>
</feature>
<evidence type="ECO:0000256" key="5">
    <source>
        <dbReference type="SAM" id="MobiDB-lite"/>
    </source>
</evidence>
<dbReference type="EMBL" id="RCBY01000041">
    <property type="protein sequence ID" value="RQH46191.1"/>
    <property type="molecule type" value="Genomic_DNA"/>
</dbReference>
<dbReference type="Pfam" id="PF00400">
    <property type="entry name" value="WD40"/>
    <property type="match status" value="13"/>
</dbReference>
<dbReference type="Gene3D" id="2.130.10.10">
    <property type="entry name" value="YVTN repeat-like/Quinoprotein amine dehydrogenase"/>
    <property type="match status" value="4"/>
</dbReference>
<dbReference type="CDD" id="cd00200">
    <property type="entry name" value="WD40"/>
    <property type="match status" value="2"/>
</dbReference>
<feature type="repeat" description="WD" evidence="3">
    <location>
        <begin position="1290"/>
        <end position="1331"/>
    </location>
</feature>
<comment type="caution">
    <text evidence="6">The sequence shown here is derived from an EMBL/GenBank/DDBJ whole genome shotgun (WGS) entry which is preliminary data.</text>
</comment>
<evidence type="ECO:0000256" key="1">
    <source>
        <dbReference type="ARBA" id="ARBA00022574"/>
    </source>
</evidence>
<dbReference type="PROSITE" id="PS50294">
    <property type="entry name" value="WD_REPEATS_REGION"/>
    <property type="match status" value="12"/>
</dbReference>
<feature type="compositionally biased region" description="Basic residues" evidence="5">
    <location>
        <begin position="615"/>
        <end position="632"/>
    </location>
</feature>
<sequence>MKIQKNQEYSYQVGNYLALEHPTYVRRSVDKELFNALKKGEYCYVLSSPQTGKSSLKIRTIQLLQAENIICIALDMTRVNNKLLTLEEWYEQIILTLENTFLFPRHFPELWWEEMADLPADERLFIFIEEVLLVNTQNEKIVIFIDEVNDDSVVNSGFSSLGVLIDYCLEERTNNPKFQRLTFALLGKTIPDNLIDRCRFIELNSFKKEEVAHLVQPFKGIVKQPLQVIEKILYWSGGQPFLTQKLCQIAIDYLGERRGEENYNEIALIEDLVKICVIENWDSQDYPIHFNKIQNLLLKNIQKSTSHLEIYQQILKHGRLRPPGQDNQKFKNDAIANNRWEIKELLRSGVAKINNGFLEVYSPIYAEIFNQEWVQQYLPTVTNSAPQTNPQILELNDREKISLMIPDFSNIEVKETNQINNNGLIKPEDIPVQKNQNHTEEGRRKKEEGRKKKLLGFESLSNFKHPVDGGVLNSKEKDNKNNNSNEIQVQPQHELGEITAQKNQNNPNNIPLQPQQKQQEIPVQKNLDHREEGRRKKEEGRKKKWLEFESSSNFKHTIDGGVLNPKEKDNKNNNSNEIQVQPQQELGEIAANKIQNNSNNIQLQSQQKQADKPAKKVNNKVQKKQIIRKKVKTSSNQQNKLKLGAAGLVIVSITAMTVVGWASKLFKDTQNQLQRTEYQLEKAQYELQEAQEGTKLEHKGISALRKFEIAEIEALLSAMQVGKELKELVGGDRPLQYYPATSPIFALQQILNNIHEKNQIPNVKKITMSPDGQLLATVNNDGTAKILKYSGQSVAQLRGHQGKVSHIKFSPEGNILATAGDDSTVRIWDFLGKQQVELKGHEGQIWQITFSPDGKYIATAGEDGTARIWNISGKKIATLKKHQGRILDVTFSPDGKYIATAGWDGTARIWNRSGRQLARLRGHKGSVEKVIFSTDGQRLATAGWDGTIRVWRRSSGKLLTKLKGGEGGIWNVSFSPDGKSLATAGEDGSVAIWDTSGQVLSKLPGHQGIVTSVSFSPDGERLATAGSDGSVKIWNKNGNLLTNLRGHQGRVWEVNFDADGQRLLTLGEDGTGRIWELEGNYETTLKGNSDIFGSVIFSSNSQKLATAAVDGTARIWDISGKPLAQFNGYLGMFGDMSFSPDGQRLATAGDSGQGRIWKISGEELIELKGKKGRAKQIGFSPDGQRLATVGEDGVARIWNNSGQQLAESKGHNGRVLDVVFSPDGQYIGTAGEDGIAKIWDSSFQLVSELKILSSWVESMAFSPSGKYIVTGDSNGVVKIWDFSGNQIADLKGNIGSVNNLTFSADGEQVASMGKDGMVRIWDITGRQLAQFENAKALSLDGKYVATLVDNNLQLWRVKGLNDLLKGSCDWLQNYFITHPKVKEDLEICE</sequence>
<feature type="compositionally biased region" description="Basic and acidic residues" evidence="5">
    <location>
        <begin position="426"/>
        <end position="450"/>
    </location>
</feature>
<feature type="region of interest" description="Disordered" evidence="5">
    <location>
        <begin position="602"/>
        <end position="633"/>
    </location>
</feature>
<dbReference type="PANTHER" id="PTHR19848:SF8">
    <property type="entry name" value="F-BOX AND WD REPEAT DOMAIN CONTAINING 7"/>
    <property type="match status" value="1"/>
</dbReference>
<keyword evidence="7" id="KW-1185">Reference proteome</keyword>
<dbReference type="InterPro" id="IPR036322">
    <property type="entry name" value="WD40_repeat_dom_sf"/>
</dbReference>
<evidence type="ECO:0000256" key="3">
    <source>
        <dbReference type="PROSITE-ProRule" id="PRU00221"/>
    </source>
</evidence>
<feature type="repeat" description="WD" evidence="3">
    <location>
        <begin position="962"/>
        <end position="994"/>
    </location>
</feature>
<dbReference type="InterPro" id="IPR027417">
    <property type="entry name" value="P-loop_NTPase"/>
</dbReference>
<feature type="coiled-coil region" evidence="4">
    <location>
        <begin position="666"/>
        <end position="693"/>
    </location>
</feature>
<dbReference type="Pfam" id="PF14516">
    <property type="entry name" value="AAA_35"/>
    <property type="match status" value="1"/>
</dbReference>
<feature type="repeat" description="WD" evidence="3">
    <location>
        <begin position="797"/>
        <end position="838"/>
    </location>
</feature>
<dbReference type="InterPro" id="IPR019775">
    <property type="entry name" value="WD40_repeat_CS"/>
</dbReference>
<feature type="region of interest" description="Disordered" evidence="5">
    <location>
        <begin position="422"/>
        <end position="451"/>
    </location>
</feature>
<feature type="region of interest" description="Disordered" evidence="5">
    <location>
        <begin position="502"/>
        <end position="575"/>
    </location>
</feature>
<dbReference type="PANTHER" id="PTHR19848">
    <property type="entry name" value="WD40 REPEAT PROTEIN"/>
    <property type="match status" value="1"/>
</dbReference>
<dbReference type="PRINTS" id="PR00320">
    <property type="entry name" value="GPROTEINBRPT"/>
</dbReference>
<feature type="compositionally biased region" description="Basic and acidic residues" evidence="5">
    <location>
        <begin position="526"/>
        <end position="547"/>
    </location>
</feature>
<feature type="repeat" description="WD" evidence="3">
    <location>
        <begin position="838"/>
        <end position="879"/>
    </location>
</feature>
<feature type="repeat" description="WD" evidence="3">
    <location>
        <begin position="920"/>
        <end position="961"/>
    </location>
</feature>
<accession>A0A3N6PXF6</accession>
<evidence type="ECO:0000256" key="4">
    <source>
        <dbReference type="SAM" id="Coils"/>
    </source>
</evidence>
<feature type="repeat" description="WD" evidence="3">
    <location>
        <begin position="1044"/>
        <end position="1085"/>
    </location>
</feature>
<evidence type="ECO:0000256" key="2">
    <source>
        <dbReference type="ARBA" id="ARBA00022737"/>
    </source>
</evidence>
<reference evidence="6 7" key="1">
    <citation type="journal article" date="2018" name="ACS Chem. Biol.">
        <title>Ketoreductase domain dysfunction expands chemodiversity: malyngamide biosynthesis in the cyanobacterium Okeania hirsuta.</title>
        <authorList>
            <person name="Moss N.A."/>
            <person name="Leao T."/>
            <person name="Rankin M."/>
            <person name="McCullough T.M."/>
            <person name="Qu P."/>
            <person name="Korobeynikov A."/>
            <person name="Smith J.L."/>
            <person name="Gerwick L."/>
            <person name="Gerwick W.H."/>
        </authorList>
    </citation>
    <scope>NUCLEOTIDE SEQUENCE [LARGE SCALE GENOMIC DNA]</scope>
    <source>
        <strain evidence="6 7">PAB10Feb10-1</strain>
    </source>
</reference>
<feature type="repeat" description="WD" evidence="3">
    <location>
        <begin position="1003"/>
        <end position="1035"/>
    </location>
</feature>